<sequence>MYRVEQLIGGVWGAGGEGGELVVHDPADGSPVSTVGVATPDEVAKAVEAARGVAAEWAVTPAAERAAALHRAADAVAAMTDELAEAVTAEMGKPLGDARGGVEAGIGTLRQYAELAPLRGGRTLHGSADAIDFMAPEPRGVVAAITPWNDPVAVSCGLLGAALVTGNVVLYKPSERTPATGWLLAKALDGVLPAGVLSLLTGGGEVGAALAGQEVDVVAHVGSTATGRAIAAACARTGAKALLENGGSDPLIVDAGVDPVWAAEQAAMGSFANAGQICVAVERIYAHRDVAEDFVDALVERAGALAVGPGREPSTELGPLVDRRHRDHVHGQVTAAVAEGATLRAGGVLPEGPGAFYPATVVTDCRHEMTLVREETFGPVAAVVVVDSFSEALRCAADSPYGLAATVLTPSMSHAQRAWRELPVGTVKVNAVFGGAPGGAAQPRRGSGQGFGYGPELLDEFSTVKTVHLQAPGGGHW</sequence>
<dbReference type="Proteomes" id="UP000198210">
    <property type="component" value="Chromosome I"/>
</dbReference>
<dbReference type="InterPro" id="IPR016162">
    <property type="entry name" value="Ald_DH_N"/>
</dbReference>
<organism evidence="3 4">
    <name type="scientific">Micromonospora siamensis</name>
    <dbReference type="NCBI Taxonomy" id="299152"/>
    <lineage>
        <taxon>Bacteria</taxon>
        <taxon>Bacillati</taxon>
        <taxon>Actinomycetota</taxon>
        <taxon>Actinomycetes</taxon>
        <taxon>Micromonosporales</taxon>
        <taxon>Micromonosporaceae</taxon>
        <taxon>Micromonospora</taxon>
    </lineage>
</organism>
<accession>A0A1C5I170</accession>
<evidence type="ECO:0000256" key="1">
    <source>
        <dbReference type="ARBA" id="ARBA00023002"/>
    </source>
</evidence>
<dbReference type="EMBL" id="LT607751">
    <property type="protein sequence ID" value="SCG51975.1"/>
    <property type="molecule type" value="Genomic_DNA"/>
</dbReference>
<feature type="domain" description="Aldehyde dehydrogenase" evidence="2">
    <location>
        <begin position="19"/>
        <end position="467"/>
    </location>
</feature>
<dbReference type="InterPro" id="IPR016163">
    <property type="entry name" value="Ald_DH_C"/>
</dbReference>
<keyword evidence="4" id="KW-1185">Reference proteome</keyword>
<dbReference type="RefSeq" id="WP_088970842.1">
    <property type="nucleotide sequence ID" value="NZ_JBHLYF010000016.1"/>
</dbReference>
<dbReference type="CDD" id="cd07078">
    <property type="entry name" value="ALDH"/>
    <property type="match status" value="1"/>
</dbReference>
<dbReference type="Gene3D" id="3.40.605.10">
    <property type="entry name" value="Aldehyde Dehydrogenase, Chain A, domain 1"/>
    <property type="match status" value="1"/>
</dbReference>
<evidence type="ECO:0000313" key="3">
    <source>
        <dbReference type="EMBL" id="SCG51975.1"/>
    </source>
</evidence>
<keyword evidence="1" id="KW-0560">Oxidoreductase</keyword>
<dbReference type="PROSITE" id="PS00070">
    <property type="entry name" value="ALDEHYDE_DEHYDR_CYS"/>
    <property type="match status" value="1"/>
</dbReference>
<dbReference type="InterPro" id="IPR016161">
    <property type="entry name" value="Ald_DH/histidinol_DH"/>
</dbReference>
<dbReference type="PANTHER" id="PTHR11699">
    <property type="entry name" value="ALDEHYDE DEHYDROGENASE-RELATED"/>
    <property type="match status" value="1"/>
</dbReference>
<gene>
    <name evidence="3" type="ORF">GA0074704_2721</name>
</gene>
<dbReference type="AlphaFoldDB" id="A0A1C5I170"/>
<evidence type="ECO:0000259" key="2">
    <source>
        <dbReference type="Pfam" id="PF00171"/>
    </source>
</evidence>
<dbReference type="Gene3D" id="3.40.309.10">
    <property type="entry name" value="Aldehyde Dehydrogenase, Chain A, domain 2"/>
    <property type="match status" value="1"/>
</dbReference>
<dbReference type="GO" id="GO:0016620">
    <property type="term" value="F:oxidoreductase activity, acting on the aldehyde or oxo group of donors, NAD or NADP as acceptor"/>
    <property type="evidence" value="ECO:0007669"/>
    <property type="project" value="InterPro"/>
</dbReference>
<name>A0A1C5I170_9ACTN</name>
<dbReference type="InterPro" id="IPR016160">
    <property type="entry name" value="Ald_DH_CS_CYS"/>
</dbReference>
<dbReference type="Pfam" id="PF00171">
    <property type="entry name" value="Aldedh"/>
    <property type="match status" value="1"/>
</dbReference>
<reference evidence="3 4" key="1">
    <citation type="submission" date="2016-06" db="EMBL/GenBank/DDBJ databases">
        <authorList>
            <person name="Kjaerup R.B."/>
            <person name="Dalgaard T.S."/>
            <person name="Juul-Madsen H.R."/>
        </authorList>
    </citation>
    <scope>NUCLEOTIDE SEQUENCE [LARGE SCALE GENOMIC DNA]</scope>
    <source>
        <strain evidence="3 4">DSM 45097</strain>
    </source>
</reference>
<dbReference type="SUPFAM" id="SSF53720">
    <property type="entry name" value="ALDH-like"/>
    <property type="match status" value="1"/>
</dbReference>
<evidence type="ECO:0000313" key="4">
    <source>
        <dbReference type="Proteomes" id="UP000198210"/>
    </source>
</evidence>
<protein>
    <submittedName>
        <fullName evidence="3">Succinate-semialdehyde dehydrogenase / glutarate-semialdehyde dehydrogenase</fullName>
    </submittedName>
</protein>
<proteinExistence type="predicted"/>
<dbReference type="InterPro" id="IPR015590">
    <property type="entry name" value="Aldehyde_DH_dom"/>
</dbReference>